<dbReference type="PANTHER" id="PTHR23155:SF1052">
    <property type="entry name" value="DISEASE RESISTANCE PROTEIN RPM1"/>
    <property type="match status" value="1"/>
</dbReference>
<dbReference type="GO" id="GO:0098542">
    <property type="term" value="P:defense response to other organism"/>
    <property type="evidence" value="ECO:0007669"/>
    <property type="project" value="TreeGrafter"/>
</dbReference>
<dbReference type="InterPro" id="IPR042197">
    <property type="entry name" value="Apaf_helical"/>
</dbReference>
<dbReference type="Gene3D" id="3.80.10.10">
    <property type="entry name" value="Ribonuclease Inhibitor"/>
    <property type="match status" value="1"/>
</dbReference>
<organism evidence="8 9">
    <name type="scientific">Rhamnella rubrinervis</name>
    <dbReference type="NCBI Taxonomy" id="2594499"/>
    <lineage>
        <taxon>Eukaryota</taxon>
        <taxon>Viridiplantae</taxon>
        <taxon>Streptophyta</taxon>
        <taxon>Embryophyta</taxon>
        <taxon>Tracheophyta</taxon>
        <taxon>Spermatophyta</taxon>
        <taxon>Magnoliopsida</taxon>
        <taxon>eudicotyledons</taxon>
        <taxon>Gunneridae</taxon>
        <taxon>Pentapetalae</taxon>
        <taxon>rosids</taxon>
        <taxon>fabids</taxon>
        <taxon>Rosales</taxon>
        <taxon>Rhamnaceae</taxon>
        <taxon>rhamnoid group</taxon>
        <taxon>Rhamneae</taxon>
        <taxon>Rhamnella</taxon>
    </lineage>
</organism>
<dbReference type="Gene3D" id="1.10.8.430">
    <property type="entry name" value="Helical domain of apoptotic protease-activating factors"/>
    <property type="match status" value="1"/>
</dbReference>
<reference evidence="8" key="1">
    <citation type="submission" date="2020-03" db="EMBL/GenBank/DDBJ databases">
        <title>A high-quality chromosome-level genome assembly of a woody plant with both climbing and erect habits, Rhamnella rubrinervis.</title>
        <authorList>
            <person name="Lu Z."/>
            <person name="Yang Y."/>
            <person name="Zhu X."/>
            <person name="Sun Y."/>
        </authorList>
    </citation>
    <scope>NUCLEOTIDE SEQUENCE</scope>
    <source>
        <strain evidence="8">BYM</strain>
        <tissue evidence="8">Leaf</tissue>
    </source>
</reference>
<feature type="domain" description="Disease resistance protein winged helix" evidence="6">
    <location>
        <begin position="417"/>
        <end position="488"/>
    </location>
</feature>
<proteinExistence type="predicted"/>
<feature type="domain" description="NB-ARC" evidence="4">
    <location>
        <begin position="152"/>
        <end position="328"/>
    </location>
</feature>
<sequence length="896" mass="102854">MAETAVGFVINYLTPLLTEEANLLRGVHSEVLGIKLELQSIQCFLKDADKKAESEENTSTTSHGVKVWVKQLRDVSFRIQDAVDEYIFYLAQHPCRQSGFIASQIRNLKIEVCEIRDGSKRYGFDTIAERSSTPTDVSWYDPRKKAEVVGIESPKTKLIGWLLNEQQSQRTVISVVGTGGLGKTTLAKQVYNSVKDKFACHALIAVSQSYQKEDLLKNVIKKLCEGKKEPIPEGIEAMDEEALTNKLREYLRQKRYVVIFDNVWNDNFWGDIEHALPEHGNGARIVITSRKMKVADCCKISASVYVHEMQHLPPEKARELFYKRIFKPEQEGQCPADLLKLSDKIIDKCHGVPLAIVAVAGLLSTKSKTVDEWAKLHDSLSSELVDDPHLISVTRILSLSYSDLPHHLKSCFMYFGMYPEDYSIRCSRIIQQWIAEGFVEEKKNKTMEEVAYEYLIELINRSLVQVSRFHHITGKARECCVHDLMREVVVRKMEDSSFCHVISENQSTFRGLITRRLSFVQSSFDILRNADQNCQVRSVLNFNTGDGILLDMSILITQKKNFKLLKLLDFEDGPLTHVHEDVGNLFHLRYLSLRNSKVKMLPRSIGKLVNLEILDLKHSLVFELPGEIYRLCKLRHLLGYNRDYASFGIDWTKGIKIKAGIGCLKFLRKLYLVEINEIGVIKELGKLTQLRKLGIFKLRREDGKILCECIEKMEHLETLELTAMSEDDFIDLVYMSSPPKCLRSLWLKGRLRKLPEWITKLENLSRIGINWSKLRDDPLEILKSQHNLVELHIEDNAYDGAKLQFEDGVFPRLKTLRLRNLSGLNSIIIEEGALPNLQQLYFGPSPHMKEVPFGIGHLTTLKDLCVFEMPDEFLDGIRPEGQHRHVVQHIPFRCRF</sequence>
<dbReference type="InterPro" id="IPR058922">
    <property type="entry name" value="WHD_DRP"/>
</dbReference>
<dbReference type="Gene3D" id="1.10.10.10">
    <property type="entry name" value="Winged helix-like DNA-binding domain superfamily/Winged helix DNA-binding domain"/>
    <property type="match status" value="1"/>
</dbReference>
<evidence type="ECO:0000259" key="4">
    <source>
        <dbReference type="Pfam" id="PF00931"/>
    </source>
</evidence>
<dbReference type="InterPro" id="IPR041118">
    <property type="entry name" value="Rx_N"/>
</dbReference>
<evidence type="ECO:0000259" key="7">
    <source>
        <dbReference type="Pfam" id="PF23598"/>
    </source>
</evidence>
<evidence type="ECO:0000259" key="5">
    <source>
        <dbReference type="Pfam" id="PF18052"/>
    </source>
</evidence>
<dbReference type="Gene3D" id="1.20.5.4130">
    <property type="match status" value="1"/>
</dbReference>
<dbReference type="InterPro" id="IPR055414">
    <property type="entry name" value="LRR_R13L4/SHOC2-like"/>
</dbReference>
<dbReference type="Proteomes" id="UP000796880">
    <property type="component" value="Unassembled WGS sequence"/>
</dbReference>
<dbReference type="InterPro" id="IPR044974">
    <property type="entry name" value="Disease_R_plants"/>
</dbReference>
<dbReference type="PANTHER" id="PTHR23155">
    <property type="entry name" value="DISEASE RESISTANCE PROTEIN RP"/>
    <property type="match status" value="1"/>
</dbReference>
<dbReference type="GO" id="GO:0043531">
    <property type="term" value="F:ADP binding"/>
    <property type="evidence" value="ECO:0007669"/>
    <property type="project" value="InterPro"/>
</dbReference>
<comment type="caution">
    <text evidence="8">The sequence shown here is derived from an EMBL/GenBank/DDBJ whole genome shotgun (WGS) entry which is preliminary data.</text>
</comment>
<name>A0A8K0MS24_9ROSA</name>
<dbReference type="FunFam" id="3.40.50.300:FF:001091">
    <property type="entry name" value="Probable disease resistance protein At1g61300"/>
    <property type="match status" value="1"/>
</dbReference>
<dbReference type="InterPro" id="IPR027417">
    <property type="entry name" value="P-loop_NTPase"/>
</dbReference>
<gene>
    <name evidence="8" type="ORF">FNV43_RR00557</name>
</gene>
<evidence type="ECO:0000313" key="9">
    <source>
        <dbReference type="Proteomes" id="UP000796880"/>
    </source>
</evidence>
<dbReference type="InterPro" id="IPR038005">
    <property type="entry name" value="RX-like_CC"/>
</dbReference>
<evidence type="ECO:0000256" key="1">
    <source>
        <dbReference type="ARBA" id="ARBA00022737"/>
    </source>
</evidence>
<evidence type="ECO:0000259" key="6">
    <source>
        <dbReference type="Pfam" id="PF23559"/>
    </source>
</evidence>
<dbReference type="PRINTS" id="PR00364">
    <property type="entry name" value="DISEASERSIST"/>
</dbReference>
<dbReference type="InterPro" id="IPR036388">
    <property type="entry name" value="WH-like_DNA-bd_sf"/>
</dbReference>
<keyword evidence="3" id="KW-0611">Plant defense</keyword>
<dbReference type="InterPro" id="IPR002182">
    <property type="entry name" value="NB-ARC"/>
</dbReference>
<evidence type="ECO:0000256" key="2">
    <source>
        <dbReference type="ARBA" id="ARBA00022741"/>
    </source>
</evidence>
<protein>
    <recommendedName>
        <fullName evidence="10">Disease resistance protein RPM1</fullName>
    </recommendedName>
</protein>
<dbReference type="EMBL" id="VOIH02000001">
    <property type="protein sequence ID" value="KAF3455914.1"/>
    <property type="molecule type" value="Genomic_DNA"/>
</dbReference>
<dbReference type="InterPro" id="IPR032675">
    <property type="entry name" value="LRR_dom_sf"/>
</dbReference>
<dbReference type="Pfam" id="PF23598">
    <property type="entry name" value="LRR_14"/>
    <property type="match status" value="1"/>
</dbReference>
<dbReference type="AlphaFoldDB" id="A0A8K0MS24"/>
<feature type="domain" description="Disease resistance N-terminal" evidence="5">
    <location>
        <begin position="5"/>
        <end position="97"/>
    </location>
</feature>
<keyword evidence="2" id="KW-0547">Nucleotide-binding</keyword>
<keyword evidence="9" id="KW-1185">Reference proteome</keyword>
<dbReference type="SUPFAM" id="SSF52540">
    <property type="entry name" value="P-loop containing nucleoside triphosphate hydrolases"/>
    <property type="match status" value="1"/>
</dbReference>
<dbReference type="SUPFAM" id="SSF52058">
    <property type="entry name" value="L domain-like"/>
    <property type="match status" value="1"/>
</dbReference>
<dbReference type="Pfam" id="PF18052">
    <property type="entry name" value="Rx_N"/>
    <property type="match status" value="1"/>
</dbReference>
<evidence type="ECO:0000313" key="8">
    <source>
        <dbReference type="EMBL" id="KAF3455914.1"/>
    </source>
</evidence>
<feature type="domain" description="Disease resistance R13L4/SHOC-2-like LRR" evidence="7">
    <location>
        <begin position="535"/>
        <end position="866"/>
    </location>
</feature>
<dbReference type="Pfam" id="PF23559">
    <property type="entry name" value="WHD_DRP"/>
    <property type="match status" value="1"/>
</dbReference>
<dbReference type="Gene3D" id="3.40.50.300">
    <property type="entry name" value="P-loop containing nucleotide triphosphate hydrolases"/>
    <property type="match status" value="1"/>
</dbReference>
<dbReference type="Pfam" id="PF00931">
    <property type="entry name" value="NB-ARC"/>
    <property type="match status" value="1"/>
</dbReference>
<dbReference type="FunFam" id="1.10.10.10:FF:000322">
    <property type="entry name" value="Probable disease resistance protein At1g63360"/>
    <property type="match status" value="1"/>
</dbReference>
<evidence type="ECO:0008006" key="10">
    <source>
        <dbReference type="Google" id="ProtNLM"/>
    </source>
</evidence>
<dbReference type="OrthoDB" id="598235at2759"/>
<accession>A0A8K0MS24</accession>
<dbReference type="CDD" id="cd14798">
    <property type="entry name" value="RX-CC_like"/>
    <property type="match status" value="1"/>
</dbReference>
<keyword evidence="1" id="KW-0677">Repeat</keyword>
<evidence type="ECO:0000256" key="3">
    <source>
        <dbReference type="ARBA" id="ARBA00022821"/>
    </source>
</evidence>